<feature type="domain" description="DUF2231" evidence="2">
    <location>
        <begin position="8"/>
        <end position="142"/>
    </location>
</feature>
<evidence type="ECO:0000313" key="4">
    <source>
        <dbReference type="Proteomes" id="UP000256869"/>
    </source>
</evidence>
<reference evidence="3 4" key="1">
    <citation type="submission" date="2018-07" db="EMBL/GenBank/DDBJ databases">
        <title>Genomic Encyclopedia of Type Strains, Phase III (KMG-III): the genomes of soil and plant-associated and newly described type strains.</title>
        <authorList>
            <person name="Whitman W."/>
        </authorList>
    </citation>
    <scope>NUCLEOTIDE SEQUENCE [LARGE SCALE GENOMIC DNA]</scope>
    <source>
        <strain evidence="3 4">CECT 8236</strain>
    </source>
</reference>
<dbReference type="RefSeq" id="WP_115995258.1">
    <property type="nucleotide sequence ID" value="NZ_QRDY01000022.1"/>
</dbReference>
<evidence type="ECO:0000259" key="2">
    <source>
        <dbReference type="Pfam" id="PF09990"/>
    </source>
</evidence>
<keyword evidence="1" id="KW-0472">Membrane</keyword>
<comment type="caution">
    <text evidence="3">The sequence shown here is derived from an EMBL/GenBank/DDBJ whole genome shotgun (WGS) entry which is preliminary data.</text>
</comment>
<feature type="transmembrane region" description="Helical" evidence="1">
    <location>
        <begin position="12"/>
        <end position="31"/>
    </location>
</feature>
<evidence type="ECO:0000256" key="1">
    <source>
        <dbReference type="SAM" id="Phobius"/>
    </source>
</evidence>
<accession>A0A3D9HZD9</accession>
<dbReference type="InterPro" id="IPR019251">
    <property type="entry name" value="DUF2231_TM"/>
</dbReference>
<keyword evidence="1" id="KW-0812">Transmembrane</keyword>
<feature type="transmembrane region" description="Helical" evidence="1">
    <location>
        <begin position="110"/>
        <end position="129"/>
    </location>
</feature>
<dbReference type="Proteomes" id="UP000256869">
    <property type="component" value="Unassembled WGS sequence"/>
</dbReference>
<dbReference type="Pfam" id="PF09990">
    <property type="entry name" value="DUF2231"/>
    <property type="match status" value="1"/>
</dbReference>
<feature type="transmembrane region" description="Helical" evidence="1">
    <location>
        <begin position="81"/>
        <end position="98"/>
    </location>
</feature>
<keyword evidence="1" id="KW-1133">Transmembrane helix</keyword>
<keyword evidence="4" id="KW-1185">Reference proteome</keyword>
<name>A0A3D9HZD9_9BACL</name>
<dbReference type="EMBL" id="QRDY01000022">
    <property type="protein sequence ID" value="RED54731.1"/>
    <property type="molecule type" value="Genomic_DNA"/>
</dbReference>
<organism evidence="3 4">
    <name type="scientific">Cohnella lupini</name>
    <dbReference type="NCBI Taxonomy" id="1294267"/>
    <lineage>
        <taxon>Bacteria</taxon>
        <taxon>Bacillati</taxon>
        <taxon>Bacillota</taxon>
        <taxon>Bacilli</taxon>
        <taxon>Bacillales</taxon>
        <taxon>Paenibacillaceae</taxon>
        <taxon>Cohnella</taxon>
    </lineage>
</organism>
<dbReference type="AlphaFoldDB" id="A0A3D9HZD9"/>
<evidence type="ECO:0000313" key="3">
    <source>
        <dbReference type="EMBL" id="RED54731.1"/>
    </source>
</evidence>
<protein>
    <submittedName>
        <fullName evidence="3">Putative membrane protein</fullName>
    </submittedName>
</protein>
<feature type="transmembrane region" description="Helical" evidence="1">
    <location>
        <begin position="43"/>
        <end position="61"/>
    </location>
</feature>
<sequence length="156" mass="16899">MSEILDHAHPILVHFPIAIITAAVIYDLAVAIWRRSLPLKQGLWLWLVAAASAWLAVATGPEDDVRGNTSFLEIHSMLADVTAWVVSILAAARLLMLIRGKISIVKIWLVAYLIIAIASCGLVLGTGYYGGKMVYDDGVGVKVNGTRVNPPRGRLD</sequence>
<proteinExistence type="predicted"/>
<gene>
    <name evidence="3" type="ORF">DFP95_12256</name>
</gene>
<dbReference type="OrthoDB" id="8080622at2"/>